<name>A0A4S8LG86_DENBC</name>
<dbReference type="AlphaFoldDB" id="A0A4S8LG86"/>
<organism evidence="2 3">
    <name type="scientific">Dendrothele bispora (strain CBS 962.96)</name>
    <dbReference type="NCBI Taxonomy" id="1314807"/>
    <lineage>
        <taxon>Eukaryota</taxon>
        <taxon>Fungi</taxon>
        <taxon>Dikarya</taxon>
        <taxon>Basidiomycota</taxon>
        <taxon>Agaricomycotina</taxon>
        <taxon>Agaricomycetes</taxon>
        <taxon>Agaricomycetidae</taxon>
        <taxon>Agaricales</taxon>
        <taxon>Agaricales incertae sedis</taxon>
        <taxon>Dendrothele</taxon>
    </lineage>
</organism>
<keyword evidence="3" id="KW-1185">Reference proteome</keyword>
<feature type="region of interest" description="Disordered" evidence="1">
    <location>
        <begin position="23"/>
        <end position="53"/>
    </location>
</feature>
<gene>
    <name evidence="2" type="ORF">K435DRAFT_866707</name>
</gene>
<feature type="compositionally biased region" description="Polar residues" evidence="1">
    <location>
        <begin position="114"/>
        <end position="162"/>
    </location>
</feature>
<reference evidence="2 3" key="1">
    <citation type="journal article" date="2019" name="Nat. Ecol. Evol.">
        <title>Megaphylogeny resolves global patterns of mushroom evolution.</title>
        <authorList>
            <person name="Varga T."/>
            <person name="Krizsan K."/>
            <person name="Foldi C."/>
            <person name="Dima B."/>
            <person name="Sanchez-Garcia M."/>
            <person name="Sanchez-Ramirez S."/>
            <person name="Szollosi G.J."/>
            <person name="Szarkandi J.G."/>
            <person name="Papp V."/>
            <person name="Albert L."/>
            <person name="Andreopoulos W."/>
            <person name="Angelini C."/>
            <person name="Antonin V."/>
            <person name="Barry K.W."/>
            <person name="Bougher N.L."/>
            <person name="Buchanan P."/>
            <person name="Buyck B."/>
            <person name="Bense V."/>
            <person name="Catcheside P."/>
            <person name="Chovatia M."/>
            <person name="Cooper J."/>
            <person name="Damon W."/>
            <person name="Desjardin D."/>
            <person name="Finy P."/>
            <person name="Geml J."/>
            <person name="Haridas S."/>
            <person name="Hughes K."/>
            <person name="Justo A."/>
            <person name="Karasinski D."/>
            <person name="Kautmanova I."/>
            <person name="Kiss B."/>
            <person name="Kocsube S."/>
            <person name="Kotiranta H."/>
            <person name="LaButti K.M."/>
            <person name="Lechner B.E."/>
            <person name="Liimatainen K."/>
            <person name="Lipzen A."/>
            <person name="Lukacs Z."/>
            <person name="Mihaltcheva S."/>
            <person name="Morgado L.N."/>
            <person name="Niskanen T."/>
            <person name="Noordeloos M.E."/>
            <person name="Ohm R.A."/>
            <person name="Ortiz-Santana B."/>
            <person name="Ovrebo C."/>
            <person name="Racz N."/>
            <person name="Riley R."/>
            <person name="Savchenko A."/>
            <person name="Shiryaev A."/>
            <person name="Soop K."/>
            <person name="Spirin V."/>
            <person name="Szebenyi C."/>
            <person name="Tomsovsky M."/>
            <person name="Tulloss R.E."/>
            <person name="Uehling J."/>
            <person name="Grigoriev I.V."/>
            <person name="Vagvolgyi C."/>
            <person name="Papp T."/>
            <person name="Martin F.M."/>
            <person name="Miettinen O."/>
            <person name="Hibbett D.S."/>
            <person name="Nagy L.G."/>
        </authorList>
    </citation>
    <scope>NUCLEOTIDE SEQUENCE [LARGE SCALE GENOMIC DNA]</scope>
    <source>
        <strain evidence="2 3">CBS 962.96</strain>
    </source>
</reference>
<accession>A0A4S8LG86</accession>
<protein>
    <submittedName>
        <fullName evidence="2">Uncharacterized protein</fullName>
    </submittedName>
</protein>
<evidence type="ECO:0000313" key="2">
    <source>
        <dbReference type="EMBL" id="THU88004.1"/>
    </source>
</evidence>
<feature type="region of interest" description="Disordered" evidence="1">
    <location>
        <begin position="95"/>
        <end position="162"/>
    </location>
</feature>
<sequence>MLVIKNIYTANLIWLEKGVRRASKKGGKGGLSKPRQADPKSCICRRPDPPEETPVACVKPLYQSADGLTPNHPNWTIVTHLNGLVIDNGYEADSDETAGVDNTDSDLNKAPANGAQNHTGRLNADTESASADTVTTGGLSSDDSAIGSTNTPGNASNNCSTNGVNGNIGATVSGGGEGREMGTGTLVSPEGDIGTGNVASVLKPVGAGVGSGVLDIGIMGADLGDEAGYGDGSQGGAEA</sequence>
<evidence type="ECO:0000313" key="3">
    <source>
        <dbReference type="Proteomes" id="UP000297245"/>
    </source>
</evidence>
<dbReference type="Proteomes" id="UP000297245">
    <property type="component" value="Unassembled WGS sequence"/>
</dbReference>
<proteinExistence type="predicted"/>
<dbReference type="EMBL" id="ML179426">
    <property type="protein sequence ID" value="THU88004.1"/>
    <property type="molecule type" value="Genomic_DNA"/>
</dbReference>
<evidence type="ECO:0000256" key="1">
    <source>
        <dbReference type="SAM" id="MobiDB-lite"/>
    </source>
</evidence>